<keyword evidence="7 10" id="KW-0733">Signal recognition particle</keyword>
<evidence type="ECO:0000256" key="11">
    <source>
        <dbReference type="SAM" id="MobiDB-lite"/>
    </source>
</evidence>
<feature type="binding site" evidence="10">
    <location>
        <begin position="248"/>
        <end position="251"/>
    </location>
    <ligand>
        <name>GTP</name>
        <dbReference type="ChEBI" id="CHEBI:37565"/>
    </ligand>
</feature>
<dbReference type="GO" id="GO:0005886">
    <property type="term" value="C:plasma membrane"/>
    <property type="evidence" value="ECO:0007669"/>
    <property type="project" value="UniProtKB-SubCell"/>
</dbReference>
<dbReference type="HAMAP" id="MF_00306">
    <property type="entry name" value="SRP54"/>
    <property type="match status" value="1"/>
</dbReference>
<dbReference type="InterPro" id="IPR003593">
    <property type="entry name" value="AAA+_ATPase"/>
</dbReference>
<evidence type="ECO:0000256" key="9">
    <source>
        <dbReference type="ARBA" id="ARBA00048027"/>
    </source>
</evidence>
<evidence type="ECO:0000256" key="6">
    <source>
        <dbReference type="ARBA" id="ARBA00023134"/>
    </source>
</evidence>
<evidence type="ECO:0000256" key="2">
    <source>
        <dbReference type="ARBA" id="ARBA00005450"/>
    </source>
</evidence>
<dbReference type="InterPro" id="IPR036891">
    <property type="entry name" value="Signal_recog_part_SRP54_M_sf"/>
</dbReference>
<feature type="domain" description="SRP54-type proteins GTP-binding" evidence="12">
    <location>
        <begin position="269"/>
        <end position="282"/>
    </location>
</feature>
<keyword evidence="5 10" id="KW-0694">RNA-binding</keyword>
<dbReference type="SUPFAM" id="SSF52540">
    <property type="entry name" value="P-loop containing nucleoside triphosphate hydrolases"/>
    <property type="match status" value="1"/>
</dbReference>
<sequence length="522" mass="54936">MFEGLSERLSGILSGLTRRGALTEADVTAALREVRRALLEADVALEVVRTFTEKVREQAVGATVLKSVTPGQMVVKIVNDQLVAMLGAEAEVIDLNAPSPVPILMVGLQGSGKTTTTAKIAKRLTSRDRRRVLLASLDTRRPAAMEQLAVLGRQVGVETLPIVAGQSAVQIAKRAMEAARLGGFDVVMLDTAGRITIDEGLMQEAADVKAATNPHEVLLVADALTGQDAVNTARAFDQRLGVTGIVLTRMDGDARGGAALSMRAVTGKPIKLVGTGEKVDALEEFHPARVANRILGMGDIVSLVEKAAETIDQEQALRVAEKMRKGKFDLEDLSMQLAQMEKMGGIGGLMGMLPGMGQIKKQVEGANLDEKMFKRQRAIISSMTPEERRNPDILKASRKKRIAKGSGVDVAEINKLLKMHRTMADMMKVMGSGKRGLGQALGNMFGLGGGGGGLGNLGKMMGGMPQPTPEMLAEMQKALPPGTSLPPMPPGAPGKPPGLPGLGGGKMPGLPGLGGLPLGKKK</sequence>
<keyword evidence="3 10" id="KW-0547">Nucleotide-binding</keyword>
<dbReference type="OrthoDB" id="9804720at2"/>
<dbReference type="InterPro" id="IPR022941">
    <property type="entry name" value="SRP54"/>
</dbReference>
<evidence type="ECO:0000256" key="10">
    <source>
        <dbReference type="HAMAP-Rule" id="MF_00306"/>
    </source>
</evidence>
<keyword evidence="6 10" id="KW-0342">GTP-binding</keyword>
<dbReference type="Pfam" id="PF02881">
    <property type="entry name" value="SRP54_N"/>
    <property type="match status" value="1"/>
</dbReference>
<dbReference type="InterPro" id="IPR000897">
    <property type="entry name" value="SRP54_GTPase_dom"/>
</dbReference>
<evidence type="ECO:0000256" key="1">
    <source>
        <dbReference type="ARBA" id="ARBA00004515"/>
    </source>
</evidence>
<comment type="subunit">
    <text evidence="10">Part of the signal recognition particle protein translocation system, which is composed of SRP and FtsY. SRP is a ribonucleoprotein composed of Ffh and a 4.5S RNA molecule.</text>
</comment>
<dbReference type="KEGG" id="mno:Mnod_2887"/>
<comment type="catalytic activity">
    <reaction evidence="9 10">
        <text>GTP + H2O = GDP + phosphate + H(+)</text>
        <dbReference type="Rhea" id="RHEA:19669"/>
        <dbReference type="ChEBI" id="CHEBI:15377"/>
        <dbReference type="ChEBI" id="CHEBI:15378"/>
        <dbReference type="ChEBI" id="CHEBI:37565"/>
        <dbReference type="ChEBI" id="CHEBI:43474"/>
        <dbReference type="ChEBI" id="CHEBI:58189"/>
        <dbReference type="EC" id="3.6.5.4"/>
    </reaction>
</comment>
<gene>
    <name evidence="10" type="primary">ffh</name>
    <name evidence="13" type="ordered locus">Mnod_2887</name>
</gene>
<feature type="binding site" evidence="10">
    <location>
        <begin position="190"/>
        <end position="194"/>
    </location>
    <ligand>
        <name>GTP</name>
        <dbReference type="ChEBI" id="CHEBI:37565"/>
    </ligand>
</feature>
<dbReference type="InterPro" id="IPR042101">
    <property type="entry name" value="SRP54_N_sf"/>
</dbReference>
<comment type="function">
    <text evidence="10">Involved in targeting and insertion of nascent membrane proteins into the cytoplasmic membrane. Binds to the hydrophobic signal sequence of the ribosome-nascent chain (RNC) as it emerges from the ribosomes. The SRP-RNC complex is then targeted to the cytoplasmic membrane where it interacts with the SRP receptor FtsY. Interaction with FtsY leads to the transfer of the RNC complex to the Sec translocase for insertion into the membrane, the hydrolysis of GTP by both Ffh and FtsY, and the dissociation of the SRP-FtsY complex into the individual components.</text>
</comment>
<dbReference type="InterPro" id="IPR004780">
    <property type="entry name" value="SRP"/>
</dbReference>
<dbReference type="HOGENOM" id="CLU_009301_6_0_5"/>
<dbReference type="GO" id="GO:0008312">
    <property type="term" value="F:7S RNA binding"/>
    <property type="evidence" value="ECO:0007669"/>
    <property type="project" value="InterPro"/>
</dbReference>
<dbReference type="PANTHER" id="PTHR11564:SF5">
    <property type="entry name" value="SIGNAL RECOGNITION PARTICLE SUBUNIT SRP54"/>
    <property type="match status" value="1"/>
</dbReference>
<dbReference type="InterPro" id="IPR013822">
    <property type="entry name" value="Signal_recog_particl_SRP54_hlx"/>
</dbReference>
<keyword evidence="8 10" id="KW-0687">Ribonucleoprotein</keyword>
<dbReference type="GO" id="GO:0006614">
    <property type="term" value="P:SRP-dependent cotranslational protein targeting to membrane"/>
    <property type="evidence" value="ECO:0007669"/>
    <property type="project" value="InterPro"/>
</dbReference>
<dbReference type="GO" id="GO:0048500">
    <property type="term" value="C:signal recognition particle"/>
    <property type="evidence" value="ECO:0007669"/>
    <property type="project" value="UniProtKB-UniRule"/>
</dbReference>
<dbReference type="InterPro" id="IPR004125">
    <property type="entry name" value="Signal_recog_particle_SRP54_M"/>
</dbReference>
<dbReference type="Gene3D" id="3.40.50.300">
    <property type="entry name" value="P-loop containing nucleotide triphosphate hydrolases"/>
    <property type="match status" value="1"/>
</dbReference>
<keyword evidence="4 10" id="KW-0378">Hydrolase</keyword>
<dbReference type="EMBL" id="CP001349">
    <property type="protein sequence ID" value="ACL57838.1"/>
    <property type="molecule type" value="Genomic_DNA"/>
</dbReference>
<keyword evidence="14" id="KW-1185">Reference proteome</keyword>
<dbReference type="AlphaFoldDB" id="B8IGW3"/>
<accession>B8IGW3</accession>
<dbReference type="Pfam" id="PF00448">
    <property type="entry name" value="SRP54"/>
    <property type="match status" value="1"/>
</dbReference>
<feature type="compositionally biased region" description="Pro residues" evidence="11">
    <location>
        <begin position="483"/>
        <end position="499"/>
    </location>
</feature>
<comment type="similarity">
    <text evidence="2 10">Belongs to the GTP-binding SRP family. SRP54 subfamily.</text>
</comment>
<dbReference type="Gene3D" id="1.10.260.30">
    <property type="entry name" value="Signal recognition particle, SRP54 subunit, M-domain"/>
    <property type="match status" value="1"/>
</dbReference>
<feature type="region of interest" description="Disordered" evidence="11">
    <location>
        <begin position="478"/>
        <end position="522"/>
    </location>
</feature>
<dbReference type="PROSITE" id="PS00300">
    <property type="entry name" value="SRP54"/>
    <property type="match status" value="1"/>
</dbReference>
<dbReference type="RefSeq" id="WP_015929513.1">
    <property type="nucleotide sequence ID" value="NC_011894.1"/>
</dbReference>
<dbReference type="Gene3D" id="1.20.120.140">
    <property type="entry name" value="Signal recognition particle SRP54, nucleotide-binding domain"/>
    <property type="match status" value="1"/>
</dbReference>
<proteinExistence type="inferred from homology"/>
<dbReference type="EC" id="3.6.5.4" evidence="10"/>
<organism evidence="13 14">
    <name type="scientific">Methylobacterium nodulans (strain LMG 21967 / CNCM I-2342 / ORS 2060)</name>
    <dbReference type="NCBI Taxonomy" id="460265"/>
    <lineage>
        <taxon>Bacteria</taxon>
        <taxon>Pseudomonadati</taxon>
        <taxon>Pseudomonadota</taxon>
        <taxon>Alphaproteobacteria</taxon>
        <taxon>Hyphomicrobiales</taxon>
        <taxon>Methylobacteriaceae</taxon>
        <taxon>Methylobacterium</taxon>
    </lineage>
</organism>
<feature type="compositionally biased region" description="Gly residues" evidence="11">
    <location>
        <begin position="500"/>
        <end position="522"/>
    </location>
</feature>
<evidence type="ECO:0000256" key="7">
    <source>
        <dbReference type="ARBA" id="ARBA00023135"/>
    </source>
</evidence>
<feature type="binding site" evidence="10">
    <location>
        <begin position="107"/>
        <end position="114"/>
    </location>
    <ligand>
        <name>GTP</name>
        <dbReference type="ChEBI" id="CHEBI:37565"/>
    </ligand>
</feature>
<comment type="subcellular location">
    <subcellularLocation>
        <location evidence="1">Cell inner membrane</location>
        <topology evidence="1">Peripheral membrane protein</topology>
        <orientation evidence="1">Cytoplasmic side</orientation>
    </subcellularLocation>
    <subcellularLocation>
        <location evidence="10">Cytoplasm</location>
    </subcellularLocation>
    <text evidence="10">The SRP-RNC complex is targeted to the cytoplasmic membrane.</text>
</comment>
<evidence type="ECO:0000313" key="14">
    <source>
        <dbReference type="Proteomes" id="UP000008207"/>
    </source>
</evidence>
<dbReference type="STRING" id="460265.Mnod_2887"/>
<keyword evidence="10" id="KW-0963">Cytoplasm</keyword>
<dbReference type="GO" id="GO:0005525">
    <property type="term" value="F:GTP binding"/>
    <property type="evidence" value="ECO:0007669"/>
    <property type="project" value="UniProtKB-UniRule"/>
</dbReference>
<evidence type="ECO:0000256" key="5">
    <source>
        <dbReference type="ARBA" id="ARBA00022884"/>
    </source>
</evidence>
<dbReference type="SMART" id="SM00382">
    <property type="entry name" value="AAA"/>
    <property type="match status" value="1"/>
</dbReference>
<protein>
    <recommendedName>
        <fullName evidence="10">Signal recognition particle protein</fullName>
        <ecNumber evidence="10">3.6.5.4</ecNumber>
    </recommendedName>
    <alternativeName>
        <fullName evidence="10">Fifty-four homolog</fullName>
    </alternativeName>
</protein>
<evidence type="ECO:0000256" key="3">
    <source>
        <dbReference type="ARBA" id="ARBA00022741"/>
    </source>
</evidence>
<dbReference type="Pfam" id="PF02978">
    <property type="entry name" value="SRP_SPB"/>
    <property type="match status" value="1"/>
</dbReference>
<evidence type="ECO:0000313" key="13">
    <source>
        <dbReference type="EMBL" id="ACL57838.1"/>
    </source>
</evidence>
<dbReference type="NCBIfam" id="TIGR00959">
    <property type="entry name" value="ffh"/>
    <property type="match status" value="1"/>
</dbReference>
<comment type="domain">
    <text evidence="10">Composed of three domains: the N-terminal N domain, which is responsible for interactions with the ribosome, the central G domain, which binds GTP, and the C-terminal M domain, which binds the RNA and the signal sequence of the RNC.</text>
</comment>
<dbReference type="SUPFAM" id="SSF47446">
    <property type="entry name" value="Signal peptide-binding domain"/>
    <property type="match status" value="1"/>
</dbReference>
<dbReference type="GO" id="GO:0003924">
    <property type="term" value="F:GTPase activity"/>
    <property type="evidence" value="ECO:0007669"/>
    <property type="project" value="UniProtKB-UniRule"/>
</dbReference>
<name>B8IGW3_METNO</name>
<dbReference type="InterPro" id="IPR027417">
    <property type="entry name" value="P-loop_NTPase"/>
</dbReference>
<dbReference type="PANTHER" id="PTHR11564">
    <property type="entry name" value="SIGNAL RECOGNITION PARTICLE 54K PROTEIN SRP54"/>
    <property type="match status" value="1"/>
</dbReference>
<dbReference type="SMART" id="SM00962">
    <property type="entry name" value="SRP54"/>
    <property type="match status" value="1"/>
</dbReference>
<reference evidence="13 14" key="1">
    <citation type="submission" date="2009-01" db="EMBL/GenBank/DDBJ databases">
        <title>Complete sequence of chromosome of Methylobacterium nodulans ORS 2060.</title>
        <authorList>
            <consortium name="US DOE Joint Genome Institute"/>
            <person name="Lucas S."/>
            <person name="Copeland A."/>
            <person name="Lapidus A."/>
            <person name="Glavina del Rio T."/>
            <person name="Dalin E."/>
            <person name="Tice H."/>
            <person name="Bruce D."/>
            <person name="Goodwin L."/>
            <person name="Pitluck S."/>
            <person name="Sims D."/>
            <person name="Brettin T."/>
            <person name="Detter J.C."/>
            <person name="Han C."/>
            <person name="Larimer F."/>
            <person name="Land M."/>
            <person name="Hauser L."/>
            <person name="Kyrpides N."/>
            <person name="Ivanova N."/>
            <person name="Marx C.J."/>
            <person name="Richardson P."/>
        </authorList>
    </citation>
    <scope>NUCLEOTIDE SEQUENCE [LARGE SCALE GENOMIC DNA]</scope>
    <source>
        <strain evidence="14">LMG 21967 / CNCM I-2342 / ORS 2060</strain>
    </source>
</reference>
<dbReference type="CDD" id="cd18539">
    <property type="entry name" value="SRP_G"/>
    <property type="match status" value="1"/>
</dbReference>
<dbReference type="SMART" id="SM00963">
    <property type="entry name" value="SRP54_N"/>
    <property type="match status" value="1"/>
</dbReference>
<dbReference type="Proteomes" id="UP000008207">
    <property type="component" value="Chromosome"/>
</dbReference>
<evidence type="ECO:0000256" key="4">
    <source>
        <dbReference type="ARBA" id="ARBA00022801"/>
    </source>
</evidence>
<evidence type="ECO:0000256" key="8">
    <source>
        <dbReference type="ARBA" id="ARBA00023274"/>
    </source>
</evidence>
<evidence type="ECO:0000259" key="12">
    <source>
        <dbReference type="PROSITE" id="PS00300"/>
    </source>
</evidence>
<dbReference type="eggNOG" id="COG0541">
    <property type="taxonomic scope" value="Bacteria"/>
</dbReference>